<comment type="caution">
    <text evidence="1">The sequence shown here is derived from an EMBL/GenBank/DDBJ whole genome shotgun (WGS) entry which is preliminary data.</text>
</comment>
<dbReference type="AlphaFoldDB" id="A0A4R2ECC2"/>
<sequence>MVVAALMYGLAGLASNGGLRPLLKFDGITNAAEPCAFNLNYGQRGECI</sequence>
<organism evidence="1 2">
    <name type="scientific">Acetobacteroides hydrogenigenes</name>
    <dbReference type="NCBI Taxonomy" id="979970"/>
    <lineage>
        <taxon>Bacteria</taxon>
        <taxon>Pseudomonadati</taxon>
        <taxon>Bacteroidota</taxon>
        <taxon>Bacteroidia</taxon>
        <taxon>Bacteroidales</taxon>
        <taxon>Rikenellaceae</taxon>
        <taxon>Acetobacteroides</taxon>
    </lineage>
</organism>
<keyword evidence="2" id="KW-1185">Reference proteome</keyword>
<gene>
    <name evidence="1" type="ORF">CLV25_1154</name>
</gene>
<reference evidence="1 2" key="1">
    <citation type="submission" date="2019-03" db="EMBL/GenBank/DDBJ databases">
        <title>Genomic Encyclopedia of Archaeal and Bacterial Type Strains, Phase II (KMG-II): from individual species to whole genera.</title>
        <authorList>
            <person name="Goeker M."/>
        </authorList>
    </citation>
    <scope>NUCLEOTIDE SEQUENCE [LARGE SCALE GENOMIC DNA]</scope>
    <source>
        <strain evidence="1 2">RL-C</strain>
    </source>
</reference>
<dbReference type="EMBL" id="SLWB01000015">
    <property type="protein sequence ID" value="TCN63654.1"/>
    <property type="molecule type" value="Genomic_DNA"/>
</dbReference>
<dbReference type="Proteomes" id="UP000294830">
    <property type="component" value="Unassembled WGS sequence"/>
</dbReference>
<proteinExistence type="predicted"/>
<name>A0A4R2ECC2_9BACT</name>
<accession>A0A4R2ECC2</accession>
<protein>
    <submittedName>
        <fullName evidence="1">Uncharacterized protein</fullName>
    </submittedName>
</protein>
<evidence type="ECO:0000313" key="2">
    <source>
        <dbReference type="Proteomes" id="UP000294830"/>
    </source>
</evidence>
<evidence type="ECO:0000313" key="1">
    <source>
        <dbReference type="EMBL" id="TCN63654.1"/>
    </source>
</evidence>